<keyword evidence="3" id="KW-1185">Reference proteome</keyword>
<dbReference type="HOGENOM" id="CLU_1407051_0_0_7"/>
<protein>
    <submittedName>
        <fullName evidence="2">Uncharacterized protein</fullName>
    </submittedName>
</protein>
<dbReference type="STRING" id="502025.Hoch_4843"/>
<evidence type="ECO:0000313" key="3">
    <source>
        <dbReference type="Proteomes" id="UP000001880"/>
    </source>
</evidence>
<name>D0LSW0_HALO1</name>
<dbReference type="KEGG" id="hoh:Hoch_4843"/>
<evidence type="ECO:0000256" key="1">
    <source>
        <dbReference type="SAM" id="Phobius"/>
    </source>
</evidence>
<feature type="transmembrane region" description="Helical" evidence="1">
    <location>
        <begin position="30"/>
        <end position="52"/>
    </location>
</feature>
<evidence type="ECO:0000313" key="2">
    <source>
        <dbReference type="EMBL" id="ACY17332.1"/>
    </source>
</evidence>
<dbReference type="RefSeq" id="WP_012829930.1">
    <property type="nucleotide sequence ID" value="NC_013440.1"/>
</dbReference>
<organism evidence="2 3">
    <name type="scientific">Haliangium ochraceum (strain DSM 14365 / JCM 11303 / SMP-2)</name>
    <dbReference type="NCBI Taxonomy" id="502025"/>
    <lineage>
        <taxon>Bacteria</taxon>
        <taxon>Pseudomonadati</taxon>
        <taxon>Myxococcota</taxon>
        <taxon>Polyangia</taxon>
        <taxon>Haliangiales</taxon>
        <taxon>Kofleriaceae</taxon>
        <taxon>Haliangium</taxon>
    </lineage>
</organism>
<feature type="transmembrane region" description="Helical" evidence="1">
    <location>
        <begin position="97"/>
        <end position="117"/>
    </location>
</feature>
<keyword evidence="1" id="KW-0812">Transmembrane</keyword>
<dbReference type="Proteomes" id="UP000001880">
    <property type="component" value="Chromosome"/>
</dbReference>
<keyword evidence="1" id="KW-1133">Transmembrane helix</keyword>
<accession>D0LSW0</accession>
<feature type="transmembrane region" description="Helical" evidence="1">
    <location>
        <begin position="64"/>
        <end position="85"/>
    </location>
</feature>
<dbReference type="AlphaFoldDB" id="D0LSW0"/>
<sequence length="193" mass="21365">MQPLHFEPGASERLAEEWSSRTAFGHVLRFPLRVIAAVLLFTVATFVSLLPARWRGDFDREGRTLLAMGTAVSALLQLLIMLRALPAVCSAADAASAYLPLSLLLLVFLTLLLDPFVRFLSVMLVGEPLGTLPMWALERTVWGVRRLLGVYVDEPEDRGAQLPRARALPKRASRLLRLRRSSLVGPKAREPSA</sequence>
<proteinExistence type="predicted"/>
<dbReference type="EMBL" id="CP001804">
    <property type="protein sequence ID" value="ACY17332.1"/>
    <property type="molecule type" value="Genomic_DNA"/>
</dbReference>
<keyword evidence="1" id="KW-0472">Membrane</keyword>
<reference evidence="2 3" key="1">
    <citation type="journal article" date="2010" name="Stand. Genomic Sci.">
        <title>Complete genome sequence of Haliangium ochraceum type strain (SMP-2).</title>
        <authorList>
            <consortium name="US DOE Joint Genome Institute (JGI-PGF)"/>
            <person name="Ivanova N."/>
            <person name="Daum C."/>
            <person name="Lang E."/>
            <person name="Abt B."/>
            <person name="Kopitz M."/>
            <person name="Saunders E."/>
            <person name="Lapidus A."/>
            <person name="Lucas S."/>
            <person name="Glavina Del Rio T."/>
            <person name="Nolan M."/>
            <person name="Tice H."/>
            <person name="Copeland A."/>
            <person name="Cheng J.F."/>
            <person name="Chen F."/>
            <person name="Bruce D."/>
            <person name="Goodwin L."/>
            <person name="Pitluck S."/>
            <person name="Mavromatis K."/>
            <person name="Pati A."/>
            <person name="Mikhailova N."/>
            <person name="Chen A."/>
            <person name="Palaniappan K."/>
            <person name="Land M."/>
            <person name="Hauser L."/>
            <person name="Chang Y.J."/>
            <person name="Jeffries C.D."/>
            <person name="Detter J.C."/>
            <person name="Brettin T."/>
            <person name="Rohde M."/>
            <person name="Goker M."/>
            <person name="Bristow J."/>
            <person name="Markowitz V."/>
            <person name="Eisen J.A."/>
            <person name="Hugenholtz P."/>
            <person name="Kyrpides N.C."/>
            <person name="Klenk H.P."/>
        </authorList>
    </citation>
    <scope>NUCLEOTIDE SEQUENCE [LARGE SCALE GENOMIC DNA]</scope>
    <source>
        <strain evidence="3">DSM 14365 / CIP 107738 / JCM 11303 / AJ 13395 / SMP-2</strain>
    </source>
</reference>
<gene>
    <name evidence="2" type="ordered locus">Hoch_4843</name>
</gene>